<dbReference type="Proteomes" id="UP001182556">
    <property type="component" value="Unassembled WGS sequence"/>
</dbReference>
<evidence type="ECO:0000256" key="6">
    <source>
        <dbReference type="ARBA" id="ARBA00023136"/>
    </source>
</evidence>
<keyword evidence="3 7" id="KW-0812">Transmembrane</keyword>
<feature type="transmembrane region" description="Helical" evidence="7">
    <location>
        <begin position="287"/>
        <end position="311"/>
    </location>
</feature>
<evidence type="ECO:0000256" key="4">
    <source>
        <dbReference type="ARBA" id="ARBA00022970"/>
    </source>
</evidence>
<comment type="subcellular location">
    <subcellularLocation>
        <location evidence="1">Membrane</location>
        <topology evidence="1">Multi-pass membrane protein</topology>
    </subcellularLocation>
</comment>
<evidence type="ECO:0000256" key="3">
    <source>
        <dbReference type="ARBA" id="ARBA00022692"/>
    </source>
</evidence>
<dbReference type="PANTHER" id="PTHR43341:SF12">
    <property type="entry name" value="AMINO ACID TRANSPORTER (EUROFUNG)"/>
    <property type="match status" value="1"/>
</dbReference>
<evidence type="ECO:0000256" key="1">
    <source>
        <dbReference type="ARBA" id="ARBA00004141"/>
    </source>
</evidence>
<feature type="transmembrane region" description="Helical" evidence="7">
    <location>
        <begin position="383"/>
        <end position="404"/>
    </location>
</feature>
<keyword evidence="10" id="KW-1185">Reference proteome</keyword>
<organism evidence="9 10">
    <name type="scientific">Papiliotrema laurentii</name>
    <name type="common">Cryptococcus laurentii</name>
    <dbReference type="NCBI Taxonomy" id="5418"/>
    <lineage>
        <taxon>Eukaryota</taxon>
        <taxon>Fungi</taxon>
        <taxon>Dikarya</taxon>
        <taxon>Basidiomycota</taxon>
        <taxon>Agaricomycotina</taxon>
        <taxon>Tremellomycetes</taxon>
        <taxon>Tremellales</taxon>
        <taxon>Rhynchogastremaceae</taxon>
        <taxon>Papiliotrema</taxon>
    </lineage>
</organism>
<dbReference type="GO" id="GO:0015171">
    <property type="term" value="F:amino acid transmembrane transporter activity"/>
    <property type="evidence" value="ECO:0007669"/>
    <property type="project" value="TreeGrafter"/>
</dbReference>
<feature type="transmembrane region" description="Helical" evidence="7">
    <location>
        <begin position="136"/>
        <end position="162"/>
    </location>
</feature>
<sequence>MSAYELEPVKGGGNVEEEPVVVKKADSPTDISVSGVGRRVEEGTATKSDVYDPSKESRWTRIGLNAESFKRAPGTTAGQVVHGDVPPEFLGHDNPLLQQKLKPRHLTMIAVGGSIGTGLFVGSGSALAAGGPAAVVLAWILMGLMLVFVTQAMGEMAILYPVSGGFYTLASRMVDQSFAFAMGWNYVLQWACALPLEITIAATTVQYWTKDVPVGVWITIFFLLIILVSAFGTVGYAEEEFWSACIKLTLVVVFLIITVVCICGGGPADGQYSKYIGAKYWHDPGPFANGFHGVCGMFVTAAFSFAGTELVGLAAAETPNPRKAMPTAIKQTFWRIALIYISTLVVIGFAIPYNDPDLYGAGGNNVSPFTLVMKRAGFKGMDHIVNVVICMSVFSIGLACVYAASRTLTALGETGYAPSIFTYVDKAGRPLFSVIFVLAFGLIAYINLADVGQAVFDWLLALSGLSTLFTWLSICITHIRFRKAWRVQGHSLDELPFQAIAGVYGSWIGAILLMLVIIAQFYIGLYPIGGVSSEKERVENFFLAYLALPIFLAIWFAGYLWKRTLPWKASEIDLDTGRKSWLTVEEMKAYKAQRRLAPWYVKVYRIIFTSS</sequence>
<name>A0AAD9D0P6_PAPLA</name>
<dbReference type="GO" id="GO:0016020">
    <property type="term" value="C:membrane"/>
    <property type="evidence" value="ECO:0007669"/>
    <property type="project" value="UniProtKB-SubCell"/>
</dbReference>
<protein>
    <submittedName>
        <fullName evidence="9">APC amino acid permease</fullName>
    </submittedName>
</protein>
<dbReference type="EMBL" id="JAODAN010000006">
    <property type="protein sequence ID" value="KAK1923883.1"/>
    <property type="molecule type" value="Genomic_DNA"/>
</dbReference>
<accession>A0AAD9D0P6</accession>
<keyword evidence="2" id="KW-0813">Transport</keyword>
<evidence type="ECO:0000256" key="2">
    <source>
        <dbReference type="ARBA" id="ARBA00022448"/>
    </source>
</evidence>
<keyword evidence="6 7" id="KW-0472">Membrane</keyword>
<feature type="transmembrane region" description="Helical" evidence="7">
    <location>
        <begin position="106"/>
        <end position="130"/>
    </location>
</feature>
<dbReference type="InterPro" id="IPR004840">
    <property type="entry name" value="Amino_acid_permease_CS"/>
</dbReference>
<evidence type="ECO:0000313" key="10">
    <source>
        <dbReference type="Proteomes" id="UP001182556"/>
    </source>
</evidence>
<evidence type="ECO:0000313" key="9">
    <source>
        <dbReference type="EMBL" id="KAK1923883.1"/>
    </source>
</evidence>
<feature type="transmembrane region" description="Helical" evidence="7">
    <location>
        <begin position="542"/>
        <end position="561"/>
    </location>
</feature>
<keyword evidence="4" id="KW-0029">Amino-acid transport</keyword>
<feature type="transmembrane region" description="Helical" evidence="7">
    <location>
        <begin position="431"/>
        <end position="449"/>
    </location>
</feature>
<feature type="transmembrane region" description="Helical" evidence="7">
    <location>
        <begin position="183"/>
        <end position="208"/>
    </location>
</feature>
<dbReference type="FunFam" id="1.20.1740.10:FF:000017">
    <property type="entry name" value="Amino acid permease"/>
    <property type="match status" value="1"/>
</dbReference>
<dbReference type="PANTHER" id="PTHR43341">
    <property type="entry name" value="AMINO ACID PERMEASE"/>
    <property type="match status" value="1"/>
</dbReference>
<evidence type="ECO:0000259" key="8">
    <source>
        <dbReference type="Pfam" id="PF00324"/>
    </source>
</evidence>
<evidence type="ECO:0000256" key="5">
    <source>
        <dbReference type="ARBA" id="ARBA00022989"/>
    </source>
</evidence>
<feature type="transmembrane region" description="Helical" evidence="7">
    <location>
        <begin position="499"/>
        <end position="522"/>
    </location>
</feature>
<feature type="transmembrane region" description="Helical" evidence="7">
    <location>
        <begin position="332"/>
        <end position="351"/>
    </location>
</feature>
<dbReference type="Pfam" id="PF00324">
    <property type="entry name" value="AA_permease"/>
    <property type="match status" value="1"/>
</dbReference>
<feature type="transmembrane region" description="Helical" evidence="7">
    <location>
        <begin position="248"/>
        <end position="267"/>
    </location>
</feature>
<feature type="transmembrane region" description="Helical" evidence="7">
    <location>
        <begin position="214"/>
        <end position="236"/>
    </location>
</feature>
<feature type="transmembrane region" description="Helical" evidence="7">
    <location>
        <begin position="455"/>
        <end position="479"/>
    </location>
</feature>
<dbReference type="InterPro" id="IPR050524">
    <property type="entry name" value="APC_YAT"/>
</dbReference>
<dbReference type="Gene3D" id="1.20.1740.10">
    <property type="entry name" value="Amino acid/polyamine transporter I"/>
    <property type="match status" value="1"/>
</dbReference>
<dbReference type="PROSITE" id="PS00218">
    <property type="entry name" value="AMINO_ACID_PERMEASE_1"/>
    <property type="match status" value="1"/>
</dbReference>
<dbReference type="AlphaFoldDB" id="A0AAD9D0P6"/>
<comment type="caution">
    <text evidence="9">The sequence shown here is derived from an EMBL/GenBank/DDBJ whole genome shotgun (WGS) entry which is preliminary data.</text>
</comment>
<gene>
    <name evidence="9" type="ORF">DB88DRAFT_511404</name>
</gene>
<evidence type="ECO:0000256" key="7">
    <source>
        <dbReference type="SAM" id="Phobius"/>
    </source>
</evidence>
<feature type="domain" description="Amino acid permease/ SLC12A" evidence="8">
    <location>
        <begin position="105"/>
        <end position="564"/>
    </location>
</feature>
<dbReference type="InterPro" id="IPR004841">
    <property type="entry name" value="AA-permease/SLC12A_dom"/>
</dbReference>
<proteinExistence type="predicted"/>
<reference evidence="9" key="1">
    <citation type="submission" date="2023-02" db="EMBL/GenBank/DDBJ databases">
        <title>Identification and recombinant expression of a fungal hydrolase from Papiliotrema laurentii that hydrolyzes apple cutin and clears colloidal polyester polyurethane.</title>
        <authorList>
            <consortium name="DOE Joint Genome Institute"/>
            <person name="Roman V.A."/>
            <person name="Bojanowski C."/>
            <person name="Crable B.R."/>
            <person name="Wagner D.N."/>
            <person name="Hung C.S."/>
            <person name="Nadeau L.J."/>
            <person name="Schratz L."/>
            <person name="Haridas S."/>
            <person name="Pangilinan J."/>
            <person name="Lipzen A."/>
            <person name="Na H."/>
            <person name="Yan M."/>
            <person name="Ng V."/>
            <person name="Grigoriev I.V."/>
            <person name="Spatafora J.W."/>
            <person name="Barlow D."/>
            <person name="Biffinger J."/>
            <person name="Kelley-Loughnane N."/>
            <person name="Varaljay V.A."/>
            <person name="Crookes-Goodson W.J."/>
        </authorList>
    </citation>
    <scope>NUCLEOTIDE SEQUENCE</scope>
    <source>
        <strain evidence="9">5307AH</strain>
    </source>
</reference>
<keyword evidence="5 7" id="KW-1133">Transmembrane helix</keyword>